<dbReference type="PANTHER" id="PTHR10625">
    <property type="entry name" value="HISTONE DEACETYLASE HDAC1-RELATED"/>
    <property type="match status" value="1"/>
</dbReference>
<evidence type="ECO:0000313" key="8">
    <source>
        <dbReference type="Proteomes" id="UP000282087"/>
    </source>
</evidence>
<protein>
    <recommendedName>
        <fullName evidence="2">histone deacetylase</fullName>
        <ecNumber evidence="2">3.5.1.98</ecNumber>
    </recommendedName>
</protein>
<keyword evidence="3" id="KW-0378">Hydrolase</keyword>
<evidence type="ECO:0000313" key="6">
    <source>
        <dbReference type="EMBL" id="RMX69025.1"/>
    </source>
</evidence>
<dbReference type="Proteomes" id="UP000282087">
    <property type="component" value="Unassembled WGS sequence"/>
</dbReference>
<dbReference type="PRINTS" id="PR01270">
    <property type="entry name" value="HDASUPER"/>
</dbReference>
<evidence type="ECO:0000256" key="2">
    <source>
        <dbReference type="ARBA" id="ARBA00012111"/>
    </source>
</evidence>
<name>A0A3M6VQ36_9STRA</name>
<dbReference type="VEuPathDB" id="FungiDB:DD237_007070"/>
<dbReference type="EMBL" id="QKXF01000253">
    <property type="protein sequence ID" value="RQM13517.1"/>
    <property type="molecule type" value="Genomic_DNA"/>
</dbReference>
<proteinExistence type="inferred from homology"/>
<dbReference type="Proteomes" id="UP000286097">
    <property type="component" value="Unassembled WGS sequence"/>
</dbReference>
<keyword evidence="4" id="KW-0156">Chromatin regulator</keyword>
<evidence type="ECO:0000256" key="4">
    <source>
        <dbReference type="ARBA" id="ARBA00022853"/>
    </source>
</evidence>
<dbReference type="SUPFAM" id="SSF52768">
    <property type="entry name" value="Arginase/deacetylase"/>
    <property type="match status" value="1"/>
</dbReference>
<dbReference type="InterPro" id="IPR037138">
    <property type="entry name" value="His_deacetylse_dom_sf"/>
</dbReference>
<dbReference type="PANTHER" id="PTHR10625:SF44">
    <property type="entry name" value="HISTONE DEACETYLASE 19"/>
    <property type="match status" value="1"/>
</dbReference>
<dbReference type="InterPro" id="IPR023696">
    <property type="entry name" value="Ureohydrolase_dom_sf"/>
</dbReference>
<comment type="caution">
    <text evidence="6">The sequence shown here is derived from an EMBL/GenBank/DDBJ whole genome shotgun (WGS) entry which is preliminary data.</text>
</comment>
<dbReference type="GO" id="GO:0141221">
    <property type="term" value="F:histone deacetylase activity, hydrolytic mechanism"/>
    <property type="evidence" value="ECO:0007669"/>
    <property type="project" value="UniProtKB-EC"/>
</dbReference>
<dbReference type="GO" id="GO:0040029">
    <property type="term" value="P:epigenetic regulation of gene expression"/>
    <property type="evidence" value="ECO:0007669"/>
    <property type="project" value="TreeGrafter"/>
</dbReference>
<evidence type="ECO:0000313" key="7">
    <source>
        <dbReference type="EMBL" id="RQM13517.1"/>
    </source>
</evidence>
<dbReference type="EC" id="3.5.1.98" evidence="2"/>
<dbReference type="GO" id="GO:0005634">
    <property type="term" value="C:nucleus"/>
    <property type="evidence" value="ECO:0007669"/>
    <property type="project" value="TreeGrafter"/>
</dbReference>
<dbReference type="AlphaFoldDB" id="A0A3M6VQ36"/>
<evidence type="ECO:0000313" key="9">
    <source>
        <dbReference type="Proteomes" id="UP000286097"/>
    </source>
</evidence>
<dbReference type="InterPro" id="IPR003084">
    <property type="entry name" value="HDAC_I/II"/>
</dbReference>
<evidence type="ECO:0000256" key="3">
    <source>
        <dbReference type="ARBA" id="ARBA00022801"/>
    </source>
</evidence>
<dbReference type="Pfam" id="PF00850">
    <property type="entry name" value="Hist_deacetyl"/>
    <property type="match status" value="1"/>
</dbReference>
<organism evidence="6 8">
    <name type="scientific">Peronospora effusa</name>
    <dbReference type="NCBI Taxonomy" id="542832"/>
    <lineage>
        <taxon>Eukaryota</taxon>
        <taxon>Sar</taxon>
        <taxon>Stramenopiles</taxon>
        <taxon>Oomycota</taxon>
        <taxon>Peronosporomycetes</taxon>
        <taxon>Peronosporales</taxon>
        <taxon>Peronosporaceae</taxon>
        <taxon>Peronospora</taxon>
    </lineage>
</organism>
<comment type="similarity">
    <text evidence="1">Belongs to the histone deacetylase family. HD type 1 subfamily.</text>
</comment>
<dbReference type="InterPro" id="IPR023801">
    <property type="entry name" value="His_deacetylse_dom"/>
</dbReference>
<feature type="domain" description="Histone deacetylase" evidence="5">
    <location>
        <begin position="26"/>
        <end position="212"/>
    </location>
</feature>
<dbReference type="Gene3D" id="3.40.800.20">
    <property type="entry name" value="Histone deacetylase domain"/>
    <property type="match status" value="1"/>
</dbReference>
<reference evidence="8 9" key="1">
    <citation type="submission" date="2018-06" db="EMBL/GenBank/DDBJ databases">
        <title>Comparative genomics of downy mildews reveals potential adaptations to biotrophy.</title>
        <authorList>
            <person name="Fletcher K."/>
            <person name="Klosterman S.J."/>
            <person name="Derevnina L."/>
            <person name="Martin F."/>
            <person name="Koike S."/>
            <person name="Reyes Chin-Wo S."/>
            <person name="Mou B."/>
            <person name="Michelmore R."/>
        </authorList>
    </citation>
    <scope>NUCLEOTIDE SEQUENCE [LARGE SCALE GENOMIC DNA]</scope>
    <source>
        <strain evidence="7 9">R13</strain>
        <strain evidence="6 8">R14</strain>
    </source>
</reference>
<dbReference type="PRINTS" id="PR01271">
    <property type="entry name" value="HISDACETLASE"/>
</dbReference>
<evidence type="ECO:0000259" key="5">
    <source>
        <dbReference type="Pfam" id="PF00850"/>
    </source>
</evidence>
<gene>
    <name evidence="7" type="ORF">DD237_007070</name>
    <name evidence="6" type="ORF">DD238_004724</name>
</gene>
<dbReference type="InterPro" id="IPR000286">
    <property type="entry name" value="HDACs"/>
</dbReference>
<accession>A0A3M6VQ36</accession>
<dbReference type="EMBL" id="QLLG01000041">
    <property type="protein sequence ID" value="RMX69025.1"/>
    <property type="molecule type" value="Genomic_DNA"/>
</dbReference>
<dbReference type="STRING" id="542832.A0A3M6VQ36"/>
<evidence type="ECO:0000256" key="1">
    <source>
        <dbReference type="ARBA" id="ARBA00006457"/>
    </source>
</evidence>
<keyword evidence="8" id="KW-1185">Reference proteome</keyword>
<sequence>MASSTKKRVSYFYHPEEGHFYYGPGHPMKPHRMKLTHHLVVNYDLYRKMDIFEPHIASAEEIKIFHAPDYIDFLQKISPSNQKDLSPELQKFNLGELTDCPVFDGIFDFCQIYSGGTLDAVSRLNHGQCDIAINWAGGLHHAKKSEGSGFCYVNDIVLGILELLKYHPRVLYIDIDVHHGDGVEEAFYVTDRVMTVSFHKYGDFFPGTGDIKV</sequence>